<dbReference type="Proteomes" id="UP000015101">
    <property type="component" value="Unassembled WGS sequence"/>
</dbReference>
<dbReference type="CTD" id="20202879"/>
<name>T1F229_HELRO</name>
<evidence type="ECO:0000313" key="4">
    <source>
        <dbReference type="Proteomes" id="UP000015101"/>
    </source>
</evidence>
<protein>
    <recommendedName>
        <fullName evidence="5">CAP-Gly domain-containing protein</fullName>
    </recommendedName>
</protein>
<gene>
    <name evidence="3" type="primary">20202879</name>
    <name evidence="2" type="ORF">HELRODRAFT_169547</name>
</gene>
<keyword evidence="4" id="KW-1185">Reference proteome</keyword>
<reference evidence="3" key="3">
    <citation type="submission" date="2015-06" db="UniProtKB">
        <authorList>
            <consortium name="EnsemblMetazoa"/>
        </authorList>
    </citation>
    <scope>IDENTIFICATION</scope>
</reference>
<reference evidence="4" key="1">
    <citation type="submission" date="2012-12" db="EMBL/GenBank/DDBJ databases">
        <authorList>
            <person name="Hellsten U."/>
            <person name="Grimwood J."/>
            <person name="Chapman J.A."/>
            <person name="Shapiro H."/>
            <person name="Aerts A."/>
            <person name="Otillar R.P."/>
            <person name="Terry A.Y."/>
            <person name="Boore J.L."/>
            <person name="Simakov O."/>
            <person name="Marletaz F."/>
            <person name="Cho S.-J."/>
            <person name="Edsinger-Gonzales E."/>
            <person name="Havlak P."/>
            <person name="Kuo D.-H."/>
            <person name="Larsson T."/>
            <person name="Lv J."/>
            <person name="Arendt D."/>
            <person name="Savage R."/>
            <person name="Osoegawa K."/>
            <person name="de Jong P."/>
            <person name="Lindberg D.R."/>
            <person name="Seaver E.C."/>
            <person name="Weisblat D.A."/>
            <person name="Putnam N.H."/>
            <person name="Grigoriev I.V."/>
            <person name="Rokhsar D.S."/>
        </authorList>
    </citation>
    <scope>NUCLEOTIDE SEQUENCE</scope>
</reference>
<evidence type="ECO:0000313" key="3">
    <source>
        <dbReference type="EnsemblMetazoa" id="HelroP169547"/>
    </source>
</evidence>
<evidence type="ECO:0000313" key="2">
    <source>
        <dbReference type="EMBL" id="ESO08659.1"/>
    </source>
</evidence>
<dbReference type="KEGG" id="hro:HELRODRAFT_169547"/>
<evidence type="ECO:0000256" key="1">
    <source>
        <dbReference type="SAM" id="MobiDB-lite"/>
    </source>
</evidence>
<reference evidence="2 4" key="2">
    <citation type="journal article" date="2013" name="Nature">
        <title>Insights into bilaterian evolution from three spiralian genomes.</title>
        <authorList>
            <person name="Simakov O."/>
            <person name="Marletaz F."/>
            <person name="Cho S.J."/>
            <person name="Edsinger-Gonzales E."/>
            <person name="Havlak P."/>
            <person name="Hellsten U."/>
            <person name="Kuo D.H."/>
            <person name="Larsson T."/>
            <person name="Lv J."/>
            <person name="Arendt D."/>
            <person name="Savage R."/>
            <person name="Osoegawa K."/>
            <person name="de Jong P."/>
            <person name="Grimwood J."/>
            <person name="Chapman J.A."/>
            <person name="Shapiro H."/>
            <person name="Aerts A."/>
            <person name="Otillar R.P."/>
            <person name="Terry A.Y."/>
            <person name="Boore J.L."/>
            <person name="Grigoriev I.V."/>
            <person name="Lindberg D.R."/>
            <person name="Seaver E.C."/>
            <person name="Weisblat D.A."/>
            <person name="Putnam N.H."/>
            <person name="Rokhsar D.S."/>
        </authorList>
    </citation>
    <scope>NUCLEOTIDE SEQUENCE</scope>
</reference>
<dbReference type="InParanoid" id="T1F229"/>
<dbReference type="OrthoDB" id="2130750at2759"/>
<dbReference type="GeneID" id="20202879"/>
<dbReference type="EMBL" id="KB096080">
    <property type="protein sequence ID" value="ESO08659.1"/>
    <property type="molecule type" value="Genomic_DNA"/>
</dbReference>
<feature type="compositionally biased region" description="Polar residues" evidence="1">
    <location>
        <begin position="14"/>
        <end position="27"/>
    </location>
</feature>
<dbReference type="HOGENOM" id="CLU_1333217_0_0_1"/>
<dbReference type="EnsemblMetazoa" id="HelroT169547">
    <property type="protein sequence ID" value="HelroP169547"/>
    <property type="gene ID" value="HelroG169547"/>
</dbReference>
<dbReference type="AlphaFoldDB" id="T1F229"/>
<feature type="compositionally biased region" description="Low complexity" evidence="1">
    <location>
        <begin position="28"/>
        <end position="66"/>
    </location>
</feature>
<feature type="region of interest" description="Disordered" evidence="1">
    <location>
        <begin position="1"/>
        <end position="73"/>
    </location>
</feature>
<evidence type="ECO:0008006" key="5">
    <source>
        <dbReference type="Google" id="ProtNLM"/>
    </source>
</evidence>
<sequence length="206" mass="22970">MMTNDASNHRNHLNHVNGNPENISFPDSTNYTTNIHNNNNSNNYINSNNSINNNKDVTNNNNTNTSKEMAKRRFSISSTSTENILLEADLLLTSAKNSNSFYNDEPGLKNFNKIFKKYSNNSFKNVEKTGSMSAHVPPRIRTQSCTVPALCDVRVNDVIKFSQKLGRMSEGRVVFVGNLPNKKDVYLGLELKNEGCCVLSDNVACG</sequence>
<dbReference type="EMBL" id="AMQM01003303">
    <property type="status" value="NOT_ANNOTATED_CDS"/>
    <property type="molecule type" value="Genomic_DNA"/>
</dbReference>
<proteinExistence type="predicted"/>
<accession>T1F229</accession>
<dbReference type="RefSeq" id="XP_009013589.1">
    <property type="nucleotide sequence ID" value="XM_009015341.1"/>
</dbReference>
<organism evidence="3 4">
    <name type="scientific">Helobdella robusta</name>
    <name type="common">Californian leech</name>
    <dbReference type="NCBI Taxonomy" id="6412"/>
    <lineage>
        <taxon>Eukaryota</taxon>
        <taxon>Metazoa</taxon>
        <taxon>Spiralia</taxon>
        <taxon>Lophotrochozoa</taxon>
        <taxon>Annelida</taxon>
        <taxon>Clitellata</taxon>
        <taxon>Hirudinea</taxon>
        <taxon>Rhynchobdellida</taxon>
        <taxon>Glossiphoniidae</taxon>
        <taxon>Helobdella</taxon>
    </lineage>
</organism>